<dbReference type="Pfam" id="PF12833">
    <property type="entry name" value="HTH_18"/>
    <property type="match status" value="1"/>
</dbReference>
<dbReference type="Gene3D" id="1.10.10.60">
    <property type="entry name" value="Homeodomain-like"/>
    <property type="match status" value="2"/>
</dbReference>
<dbReference type="EMBL" id="CP040058">
    <property type="protein sequence ID" value="QCP35591.1"/>
    <property type="molecule type" value="Genomic_DNA"/>
</dbReference>
<dbReference type="RefSeq" id="WP_137328938.1">
    <property type="nucleotide sequence ID" value="NZ_CP040058.1"/>
</dbReference>
<dbReference type="GO" id="GO:0003700">
    <property type="term" value="F:DNA-binding transcription factor activity"/>
    <property type="evidence" value="ECO:0007669"/>
    <property type="project" value="InterPro"/>
</dbReference>
<dbReference type="SUPFAM" id="SSF46689">
    <property type="entry name" value="Homeodomain-like"/>
    <property type="match status" value="1"/>
</dbReference>
<accession>A0A4P8IFC3</accession>
<dbReference type="InterPro" id="IPR018060">
    <property type="entry name" value="HTH_AraC"/>
</dbReference>
<gene>
    <name evidence="5" type="ORF">AR1Y2_2137</name>
</gene>
<dbReference type="Pfam" id="PF07883">
    <property type="entry name" value="Cupin_2"/>
    <property type="match status" value="1"/>
</dbReference>
<dbReference type="PANTHER" id="PTHR43280:SF28">
    <property type="entry name" value="HTH-TYPE TRANSCRIPTIONAL ACTIVATOR RHAS"/>
    <property type="match status" value="1"/>
</dbReference>
<evidence type="ECO:0000256" key="1">
    <source>
        <dbReference type="ARBA" id="ARBA00023015"/>
    </source>
</evidence>
<dbReference type="SUPFAM" id="SSF51182">
    <property type="entry name" value="RmlC-like cupins"/>
    <property type="match status" value="1"/>
</dbReference>
<protein>
    <submittedName>
        <fullName evidence="5">Transcriptional regulator of rhamnose utilization, AraC family</fullName>
    </submittedName>
</protein>
<dbReference type="InterPro" id="IPR014710">
    <property type="entry name" value="RmlC-like_jellyroll"/>
</dbReference>
<dbReference type="PANTHER" id="PTHR43280">
    <property type="entry name" value="ARAC-FAMILY TRANSCRIPTIONAL REGULATOR"/>
    <property type="match status" value="1"/>
</dbReference>
<reference evidence="5 6" key="1">
    <citation type="submission" date="2019-05" db="EMBL/GenBank/DDBJ databases">
        <title>Complete genome sequencing of Anaerostipes rhamnosivorans.</title>
        <authorList>
            <person name="Bui T.P.N."/>
            <person name="de Vos W.M."/>
        </authorList>
    </citation>
    <scope>NUCLEOTIDE SEQUENCE [LARGE SCALE GENOMIC DNA]</scope>
    <source>
        <strain evidence="5 6">1y2</strain>
    </source>
</reference>
<keyword evidence="3" id="KW-0804">Transcription</keyword>
<dbReference type="PRINTS" id="PR00032">
    <property type="entry name" value="HTHARAC"/>
</dbReference>
<organism evidence="5 6">
    <name type="scientific">Anaerostipes rhamnosivorans</name>
    <dbReference type="NCBI Taxonomy" id="1229621"/>
    <lineage>
        <taxon>Bacteria</taxon>
        <taxon>Bacillati</taxon>
        <taxon>Bacillota</taxon>
        <taxon>Clostridia</taxon>
        <taxon>Lachnospirales</taxon>
        <taxon>Lachnospiraceae</taxon>
        <taxon>Anaerostipes</taxon>
    </lineage>
</organism>
<dbReference type="KEGG" id="arf:AR1Y2_2137"/>
<dbReference type="InterPro" id="IPR013096">
    <property type="entry name" value="Cupin_2"/>
</dbReference>
<dbReference type="InterPro" id="IPR020449">
    <property type="entry name" value="Tscrpt_reg_AraC-type_HTH"/>
</dbReference>
<evidence type="ECO:0000313" key="5">
    <source>
        <dbReference type="EMBL" id="QCP35591.1"/>
    </source>
</evidence>
<feature type="domain" description="HTH araC/xylS-type" evidence="4">
    <location>
        <begin position="220"/>
        <end position="317"/>
    </location>
</feature>
<dbReference type="Proteomes" id="UP000298653">
    <property type="component" value="Chromosome"/>
</dbReference>
<sequence>MRESLISQLEVITEEEQKILDGRNVSRTLYTTKKTFEVEAEKLLRDGRLIQVRTHTRFIDFPEHNHNYIEMMYVCQGKITHFIGGKEVVMEEGDFLILNQHVRHSICCASREDLGINFIALPEFFDIPLQMLQGNNVLADFLVDTLRQNSFSEKYLLFKLSGILEIENLMENIVYSLKNLGKNEEKINQLSMGLVFLHILNHIDKLDYTSPQNYKEIVLQTTLSYIDQHYKEANLSKLSEDLNQSLSVLSRMIKQNFGHTFQELVQRKKFQKAMTLLSETNLSIADIVAAVGYENSSYFYRKFKEKYHMSPREYRLTHRNGDQIRI</sequence>
<evidence type="ECO:0000259" key="4">
    <source>
        <dbReference type="PROSITE" id="PS01124"/>
    </source>
</evidence>
<keyword evidence="6" id="KW-1185">Reference proteome</keyword>
<dbReference type="OrthoDB" id="9816335at2"/>
<evidence type="ECO:0000256" key="3">
    <source>
        <dbReference type="ARBA" id="ARBA00023163"/>
    </source>
</evidence>
<evidence type="ECO:0000313" key="6">
    <source>
        <dbReference type="Proteomes" id="UP000298653"/>
    </source>
</evidence>
<dbReference type="SMART" id="SM00342">
    <property type="entry name" value="HTH_ARAC"/>
    <property type="match status" value="1"/>
</dbReference>
<keyword evidence="2" id="KW-0238">DNA-binding</keyword>
<name>A0A4P8IFC3_9FIRM</name>
<dbReference type="AlphaFoldDB" id="A0A4P8IFC3"/>
<dbReference type="PROSITE" id="PS01124">
    <property type="entry name" value="HTH_ARAC_FAMILY_2"/>
    <property type="match status" value="1"/>
</dbReference>
<proteinExistence type="predicted"/>
<dbReference type="InterPro" id="IPR011051">
    <property type="entry name" value="RmlC_Cupin_sf"/>
</dbReference>
<dbReference type="Gene3D" id="2.60.120.10">
    <property type="entry name" value="Jelly Rolls"/>
    <property type="match status" value="1"/>
</dbReference>
<dbReference type="InterPro" id="IPR009057">
    <property type="entry name" value="Homeodomain-like_sf"/>
</dbReference>
<dbReference type="GO" id="GO:0043565">
    <property type="term" value="F:sequence-specific DNA binding"/>
    <property type="evidence" value="ECO:0007669"/>
    <property type="project" value="InterPro"/>
</dbReference>
<keyword evidence="1" id="KW-0805">Transcription regulation</keyword>
<evidence type="ECO:0000256" key="2">
    <source>
        <dbReference type="ARBA" id="ARBA00023125"/>
    </source>
</evidence>